<dbReference type="InterPro" id="IPR029058">
    <property type="entry name" value="AB_hydrolase_fold"/>
</dbReference>
<accession>A0A919SQJ0</accession>
<name>A0A919SQJ0_9ACTN</name>
<dbReference type="EMBL" id="BOQL01000062">
    <property type="protein sequence ID" value="GIM76490.1"/>
    <property type="molecule type" value="Genomic_DNA"/>
</dbReference>
<dbReference type="InterPro" id="IPR050266">
    <property type="entry name" value="AB_hydrolase_sf"/>
</dbReference>
<dbReference type="AlphaFoldDB" id="A0A919SQJ0"/>
<dbReference type="PANTHER" id="PTHR43798:SF33">
    <property type="entry name" value="HYDROLASE, PUTATIVE (AFU_ORTHOLOGUE AFUA_2G14860)-RELATED"/>
    <property type="match status" value="1"/>
</dbReference>
<dbReference type="Gene3D" id="3.40.50.1820">
    <property type="entry name" value="alpha/beta hydrolase"/>
    <property type="match status" value="1"/>
</dbReference>
<sequence length="120" mass="11925">MSGTTVRHEGRVRIGDGAIAYTTAGIGSPLLLIHGLGGTRRTWDHVLDSFAAGHTVIAPDLPGHGDSDAPAGDYSLGALAASLRDLLVILGHSSATLVATASAAVSLCNSPTSSPSAPTG</sequence>
<keyword evidence="3" id="KW-1185">Reference proteome</keyword>
<feature type="domain" description="AB hydrolase-1" evidence="1">
    <location>
        <begin position="30"/>
        <end position="108"/>
    </location>
</feature>
<dbReference type="GO" id="GO:0016020">
    <property type="term" value="C:membrane"/>
    <property type="evidence" value="ECO:0007669"/>
    <property type="project" value="TreeGrafter"/>
</dbReference>
<evidence type="ECO:0000313" key="2">
    <source>
        <dbReference type="EMBL" id="GIM76490.1"/>
    </source>
</evidence>
<organism evidence="2 3">
    <name type="scientific">Actinoplanes auranticolor</name>
    <dbReference type="NCBI Taxonomy" id="47988"/>
    <lineage>
        <taxon>Bacteria</taxon>
        <taxon>Bacillati</taxon>
        <taxon>Actinomycetota</taxon>
        <taxon>Actinomycetes</taxon>
        <taxon>Micromonosporales</taxon>
        <taxon>Micromonosporaceae</taxon>
        <taxon>Actinoplanes</taxon>
    </lineage>
</organism>
<gene>
    <name evidence="2" type="ORF">Aau02nite_71120</name>
</gene>
<dbReference type="InterPro" id="IPR000073">
    <property type="entry name" value="AB_hydrolase_1"/>
</dbReference>
<reference evidence="2" key="1">
    <citation type="submission" date="2021-03" db="EMBL/GenBank/DDBJ databases">
        <title>Whole genome shotgun sequence of Actinoplanes auranticolor NBRC 12245.</title>
        <authorList>
            <person name="Komaki H."/>
            <person name="Tamura T."/>
        </authorList>
    </citation>
    <scope>NUCLEOTIDE SEQUENCE</scope>
    <source>
        <strain evidence="2">NBRC 12245</strain>
    </source>
</reference>
<evidence type="ECO:0000313" key="3">
    <source>
        <dbReference type="Proteomes" id="UP000681340"/>
    </source>
</evidence>
<dbReference type="Pfam" id="PF12697">
    <property type="entry name" value="Abhydrolase_6"/>
    <property type="match status" value="1"/>
</dbReference>
<comment type="caution">
    <text evidence="2">The sequence shown here is derived from an EMBL/GenBank/DDBJ whole genome shotgun (WGS) entry which is preliminary data.</text>
</comment>
<dbReference type="Proteomes" id="UP000681340">
    <property type="component" value="Unassembled WGS sequence"/>
</dbReference>
<dbReference type="PANTHER" id="PTHR43798">
    <property type="entry name" value="MONOACYLGLYCEROL LIPASE"/>
    <property type="match status" value="1"/>
</dbReference>
<protein>
    <recommendedName>
        <fullName evidence="1">AB hydrolase-1 domain-containing protein</fullName>
    </recommendedName>
</protein>
<dbReference type="SUPFAM" id="SSF53474">
    <property type="entry name" value="alpha/beta-Hydrolases"/>
    <property type="match status" value="1"/>
</dbReference>
<dbReference type="GO" id="GO:0003824">
    <property type="term" value="F:catalytic activity"/>
    <property type="evidence" value="ECO:0007669"/>
    <property type="project" value="UniProtKB-ARBA"/>
</dbReference>
<proteinExistence type="predicted"/>
<dbReference type="RefSeq" id="WP_212992970.1">
    <property type="nucleotide sequence ID" value="NZ_BAABEA010000023.1"/>
</dbReference>
<evidence type="ECO:0000259" key="1">
    <source>
        <dbReference type="Pfam" id="PF12697"/>
    </source>
</evidence>